<dbReference type="SUPFAM" id="SSF49562">
    <property type="entry name" value="C2 domain (Calcium/lipid-binding domain, CaLB)"/>
    <property type="match status" value="1"/>
</dbReference>
<dbReference type="InterPro" id="IPR000008">
    <property type="entry name" value="C2_dom"/>
</dbReference>
<dbReference type="Pfam" id="PF00595">
    <property type="entry name" value="PDZ"/>
    <property type="match status" value="1"/>
</dbReference>
<dbReference type="SUPFAM" id="SSF50729">
    <property type="entry name" value="PH domain-like"/>
    <property type="match status" value="1"/>
</dbReference>
<dbReference type="GO" id="GO:0005634">
    <property type="term" value="C:nucleus"/>
    <property type="evidence" value="ECO:0007669"/>
    <property type="project" value="TreeGrafter"/>
</dbReference>
<proteinExistence type="predicted"/>
<protein>
    <recommendedName>
        <fullName evidence="6">Regulator of G-protein signaling 3</fullName>
    </recommendedName>
</protein>
<dbReference type="SMART" id="SM00239">
    <property type="entry name" value="C2"/>
    <property type="match status" value="1"/>
</dbReference>
<evidence type="ECO:0000259" key="3">
    <source>
        <dbReference type="PROSITE" id="PS50106"/>
    </source>
</evidence>
<dbReference type="Gene3D" id="2.30.42.10">
    <property type="match status" value="1"/>
</dbReference>
<name>A0A9D3N4Y7_9TELE</name>
<evidence type="ECO:0000256" key="1">
    <source>
        <dbReference type="SAM" id="MobiDB-lite"/>
    </source>
</evidence>
<evidence type="ECO:0000259" key="2">
    <source>
        <dbReference type="PROSITE" id="PS50004"/>
    </source>
</evidence>
<dbReference type="AlphaFoldDB" id="A0A9D3N4Y7"/>
<comment type="caution">
    <text evidence="4">The sequence shown here is derived from an EMBL/GenBank/DDBJ whole genome shotgun (WGS) entry which is preliminary data.</text>
</comment>
<feature type="compositionally biased region" description="Gly residues" evidence="1">
    <location>
        <begin position="335"/>
        <end position="344"/>
    </location>
</feature>
<gene>
    <name evidence="4" type="ORF">KOW79_022197</name>
</gene>
<dbReference type="OrthoDB" id="196547at2759"/>
<dbReference type="PROSITE" id="PS50004">
    <property type="entry name" value="C2"/>
    <property type="match status" value="1"/>
</dbReference>
<reference evidence="4 5" key="1">
    <citation type="submission" date="2021-06" db="EMBL/GenBank/DDBJ databases">
        <title>Chromosome-level genome assembly of the red-tail catfish (Hemibagrus wyckioides).</title>
        <authorList>
            <person name="Shao F."/>
        </authorList>
    </citation>
    <scope>NUCLEOTIDE SEQUENCE [LARGE SCALE GENOMIC DNA]</scope>
    <source>
        <strain evidence="4">EC202008001</strain>
        <tissue evidence="4">Blood</tissue>
    </source>
</reference>
<dbReference type="Gene3D" id="2.60.40.150">
    <property type="entry name" value="C2 domain"/>
    <property type="match status" value="1"/>
</dbReference>
<evidence type="ECO:0000313" key="5">
    <source>
        <dbReference type="Proteomes" id="UP000824219"/>
    </source>
</evidence>
<dbReference type="EMBL" id="JAHKSW010000028">
    <property type="protein sequence ID" value="KAG7314894.1"/>
    <property type="molecule type" value="Genomic_DNA"/>
</dbReference>
<dbReference type="SMART" id="SM00228">
    <property type="entry name" value="PDZ"/>
    <property type="match status" value="1"/>
</dbReference>
<feature type="non-terminal residue" evidence="4">
    <location>
        <position position="599"/>
    </location>
</feature>
<evidence type="ECO:0008006" key="6">
    <source>
        <dbReference type="Google" id="ProtNLM"/>
    </source>
</evidence>
<dbReference type="PANTHER" id="PTHR46848:SF1">
    <property type="entry name" value="REGULATOR OF G-PROTEIN SIGNALING 3"/>
    <property type="match status" value="1"/>
</dbReference>
<feature type="domain" description="PDZ" evidence="3">
    <location>
        <begin position="200"/>
        <end position="277"/>
    </location>
</feature>
<dbReference type="SUPFAM" id="SSF50156">
    <property type="entry name" value="PDZ domain-like"/>
    <property type="match status" value="1"/>
</dbReference>
<dbReference type="InterPro" id="IPR036034">
    <property type="entry name" value="PDZ_sf"/>
</dbReference>
<organism evidence="4 5">
    <name type="scientific">Hemibagrus wyckioides</name>
    <dbReference type="NCBI Taxonomy" id="337641"/>
    <lineage>
        <taxon>Eukaryota</taxon>
        <taxon>Metazoa</taxon>
        <taxon>Chordata</taxon>
        <taxon>Craniata</taxon>
        <taxon>Vertebrata</taxon>
        <taxon>Euteleostomi</taxon>
        <taxon>Actinopterygii</taxon>
        <taxon>Neopterygii</taxon>
        <taxon>Teleostei</taxon>
        <taxon>Ostariophysi</taxon>
        <taxon>Siluriformes</taxon>
        <taxon>Bagridae</taxon>
        <taxon>Hemibagrus</taxon>
    </lineage>
</organism>
<dbReference type="InterPro" id="IPR035892">
    <property type="entry name" value="C2_domain_sf"/>
</dbReference>
<dbReference type="GO" id="GO:0005886">
    <property type="term" value="C:plasma membrane"/>
    <property type="evidence" value="ECO:0007669"/>
    <property type="project" value="TreeGrafter"/>
</dbReference>
<feature type="region of interest" description="Disordered" evidence="1">
    <location>
        <begin position="333"/>
        <end position="369"/>
    </location>
</feature>
<feature type="region of interest" description="Disordered" evidence="1">
    <location>
        <begin position="405"/>
        <end position="436"/>
    </location>
</feature>
<feature type="compositionally biased region" description="Acidic residues" evidence="1">
    <location>
        <begin position="137"/>
        <end position="157"/>
    </location>
</feature>
<feature type="domain" description="C2" evidence="2">
    <location>
        <begin position="36"/>
        <end position="170"/>
    </location>
</feature>
<feature type="region of interest" description="Disordered" evidence="1">
    <location>
        <begin position="133"/>
        <end position="160"/>
    </location>
</feature>
<dbReference type="InterPro" id="IPR001478">
    <property type="entry name" value="PDZ"/>
</dbReference>
<dbReference type="Proteomes" id="UP000824219">
    <property type="component" value="Linkage Group LG28"/>
</dbReference>
<keyword evidence="5" id="KW-1185">Reference proteome</keyword>
<evidence type="ECO:0000313" key="4">
    <source>
        <dbReference type="EMBL" id="KAG7314894.1"/>
    </source>
</evidence>
<feature type="compositionally biased region" description="Polar residues" evidence="1">
    <location>
        <begin position="406"/>
        <end position="419"/>
    </location>
</feature>
<dbReference type="CDD" id="cd06711">
    <property type="entry name" value="PDZ_RGS3-like"/>
    <property type="match status" value="1"/>
</dbReference>
<dbReference type="PANTHER" id="PTHR46848">
    <property type="entry name" value="REGULATOR OF G-PROTEIN SIGNALING 3"/>
    <property type="match status" value="1"/>
</dbReference>
<accession>A0A9D3N4Y7</accession>
<sequence>MKGKNDGCVKVPREGCRTNLGITSKLLLQPRGLGDRTPRGLLGQLRLAVVFQDGVLVVHVTEAKALVGNDQGKCNCYVKVGLAPDSDAGTRRKTKTVPDCRSPLFQETFLFDVTDEEEKKKKMKRLLVTVWNRDGETSGEEEEEEEDGEEEEEESTDAEMFSKGTVSARDSFVFIPSEAAQANHAAAPDTTNPEIMQCLTVTILRGKDGYGFTICSDSPVRVQAVDPGGPADLAGLRQLDTVLQLNGQSVEQWKCADLAHAIRSSAREITVVVWRSGPSVKSSFEGLIHQSYKSSNYESPVSPPRTKRAEKTPPVPPLPAHLRHRILLNSSEGARAGGIGGTGVPWGDRREEGKASARTHTPTLRGTRVKASNGDNYIILSPINPGGQPQETLKEFVSTGFMYSPGTPNTPQPHATPRTNFLRRSGNKSKSAATSYQPSSNFANYQNCTIVRSHANYGAYVKVAPKVLIFPIFVQPLDLCSPTRTLLITEEMILHESKHLSIKVTIFIYTDLMLVSREDELGRCNVLQNPLYLKQLRLKEDHSDELRFYLIHMTEKCDCLLSLEAYSLEQKTRVCQCLSDNIDNQLQLECRGTFSPSEQ</sequence>
<feature type="region of interest" description="Disordered" evidence="1">
    <location>
        <begin position="293"/>
        <end position="319"/>
    </location>
</feature>
<dbReference type="PROSITE" id="PS50106">
    <property type="entry name" value="PDZ"/>
    <property type="match status" value="1"/>
</dbReference>
<dbReference type="Pfam" id="PF00168">
    <property type="entry name" value="C2"/>
    <property type="match status" value="1"/>
</dbReference>